<evidence type="ECO:0000313" key="7">
    <source>
        <dbReference type="EMBL" id="MCJ8208956.1"/>
    </source>
</evidence>
<evidence type="ECO:0000256" key="1">
    <source>
        <dbReference type="ARBA" id="ARBA00005854"/>
    </source>
</evidence>
<keyword evidence="3" id="KW-0520">NAD</keyword>
<dbReference type="InterPro" id="IPR036291">
    <property type="entry name" value="NAD(P)-bd_dom_sf"/>
</dbReference>
<dbReference type="RefSeq" id="WP_245128791.1">
    <property type="nucleotide sequence ID" value="NZ_JALJEJ010000002.1"/>
</dbReference>
<dbReference type="Pfam" id="PF00389">
    <property type="entry name" value="2-Hacid_dh"/>
    <property type="match status" value="1"/>
</dbReference>
<evidence type="ECO:0000259" key="5">
    <source>
        <dbReference type="Pfam" id="PF00389"/>
    </source>
</evidence>
<sequence>MKVVAYSIKPFEKEFLAKANQKKHDITLISNPLGPDTAIFAQGKDAVVVFTNDDVSAPVVEKLADLGIKYIATRSAGTDHIDKDAAGKRGIKLANVPAYSPQAIAEHTAALALSLSRHIVKADQHSHHFDFKLDELIGFNFFGKTVGLIGLGHIGHATAAIFKGLGCKVIAYDVVTPADTQGIEMVSLEELLKTADVISLHAPLTPQTRHLINKDTIALMKPGVMLLNTSRGALVDTAAAVDALEQGRIGYLGLDVYENEKGLFFEDHERDTNHDPLLARLMAHPNVIVTPHQAFLTNEALQQIADQTIKNLDQWQNNKCVGNACVCAKNCRVVPVNIETTVN</sequence>
<evidence type="ECO:0000256" key="2">
    <source>
        <dbReference type="ARBA" id="ARBA00023002"/>
    </source>
</evidence>
<feature type="domain" description="D-isomer specific 2-hydroxyacid dehydrogenase catalytic" evidence="5">
    <location>
        <begin position="7"/>
        <end position="323"/>
    </location>
</feature>
<evidence type="ECO:0000259" key="6">
    <source>
        <dbReference type="Pfam" id="PF02826"/>
    </source>
</evidence>
<gene>
    <name evidence="7" type="ORF">MUY27_04495</name>
</gene>
<dbReference type="EMBL" id="JALJEJ010000002">
    <property type="protein sequence ID" value="MCJ8208956.1"/>
    <property type="molecule type" value="Genomic_DNA"/>
</dbReference>
<evidence type="ECO:0000256" key="3">
    <source>
        <dbReference type="ARBA" id="ARBA00023027"/>
    </source>
</evidence>
<keyword evidence="8" id="KW-1185">Reference proteome</keyword>
<dbReference type="PROSITE" id="PS00670">
    <property type="entry name" value="D_2_HYDROXYACID_DH_2"/>
    <property type="match status" value="1"/>
</dbReference>
<dbReference type="InterPro" id="IPR058205">
    <property type="entry name" value="D-LDH-like"/>
</dbReference>
<accession>A0A9X1X1M7</accession>
<dbReference type="GO" id="GO:0047545">
    <property type="term" value="F:(S)-2-hydroxyglutarate dehydrogenase activity"/>
    <property type="evidence" value="ECO:0007669"/>
    <property type="project" value="UniProtKB-ARBA"/>
</dbReference>
<evidence type="ECO:0000313" key="8">
    <source>
        <dbReference type="Proteomes" id="UP001139450"/>
    </source>
</evidence>
<dbReference type="FunFam" id="3.40.50.720:FF:000041">
    <property type="entry name" value="D-3-phosphoglycerate dehydrogenase"/>
    <property type="match status" value="1"/>
</dbReference>
<dbReference type="GO" id="GO:0004617">
    <property type="term" value="F:phosphoglycerate dehydrogenase activity"/>
    <property type="evidence" value="ECO:0007669"/>
    <property type="project" value="UniProtKB-ARBA"/>
</dbReference>
<dbReference type="InterPro" id="IPR006139">
    <property type="entry name" value="D-isomer_2_OHA_DH_cat_dom"/>
</dbReference>
<dbReference type="AlphaFoldDB" id="A0A9X1X1M7"/>
<dbReference type="PANTHER" id="PTHR43026">
    <property type="entry name" value="2-HYDROXYACID DEHYDROGENASE HOMOLOG 1-RELATED"/>
    <property type="match status" value="1"/>
</dbReference>
<dbReference type="CDD" id="cd12183">
    <property type="entry name" value="LDH_like_2"/>
    <property type="match status" value="1"/>
</dbReference>
<dbReference type="GO" id="GO:0051287">
    <property type="term" value="F:NAD binding"/>
    <property type="evidence" value="ECO:0007669"/>
    <property type="project" value="InterPro"/>
</dbReference>
<dbReference type="InterPro" id="IPR029753">
    <property type="entry name" value="D-isomer_DH_CS"/>
</dbReference>
<dbReference type="GO" id="GO:0008720">
    <property type="term" value="F:D-lactate dehydrogenase (NAD+) activity"/>
    <property type="evidence" value="ECO:0007669"/>
    <property type="project" value="TreeGrafter"/>
</dbReference>
<dbReference type="SUPFAM" id="SSF51735">
    <property type="entry name" value="NAD(P)-binding Rossmann-fold domains"/>
    <property type="match status" value="1"/>
</dbReference>
<comment type="similarity">
    <text evidence="1 4">Belongs to the D-isomer specific 2-hydroxyacid dehydrogenase family.</text>
</comment>
<keyword evidence="2 4" id="KW-0560">Oxidoreductase</keyword>
<dbReference type="PANTHER" id="PTHR43026:SF1">
    <property type="entry name" value="2-HYDROXYACID DEHYDROGENASE HOMOLOG 1-RELATED"/>
    <property type="match status" value="1"/>
</dbReference>
<comment type="caution">
    <text evidence="7">The sequence shown here is derived from an EMBL/GenBank/DDBJ whole genome shotgun (WGS) entry which is preliminary data.</text>
</comment>
<dbReference type="SUPFAM" id="SSF52283">
    <property type="entry name" value="Formate/glycerate dehydrogenase catalytic domain-like"/>
    <property type="match status" value="1"/>
</dbReference>
<name>A0A9X1X1M7_9SPHI</name>
<dbReference type="PROSITE" id="PS00671">
    <property type="entry name" value="D_2_HYDROXYACID_DH_3"/>
    <property type="match status" value="1"/>
</dbReference>
<reference evidence="7" key="1">
    <citation type="submission" date="2022-04" db="EMBL/GenBank/DDBJ databases">
        <title>Mucilaginibacter sp. RS28 isolated from freshwater.</title>
        <authorList>
            <person name="Ko S.-R."/>
        </authorList>
    </citation>
    <scope>NUCLEOTIDE SEQUENCE</scope>
    <source>
        <strain evidence="7">RS28</strain>
    </source>
</reference>
<evidence type="ECO:0000256" key="4">
    <source>
        <dbReference type="RuleBase" id="RU003719"/>
    </source>
</evidence>
<dbReference type="Proteomes" id="UP001139450">
    <property type="component" value="Unassembled WGS sequence"/>
</dbReference>
<dbReference type="Pfam" id="PF02826">
    <property type="entry name" value="2-Hacid_dh_C"/>
    <property type="match status" value="1"/>
</dbReference>
<feature type="domain" description="D-isomer specific 2-hydroxyacid dehydrogenase NAD-binding" evidence="6">
    <location>
        <begin position="110"/>
        <end position="294"/>
    </location>
</feature>
<dbReference type="Gene3D" id="3.40.50.720">
    <property type="entry name" value="NAD(P)-binding Rossmann-like Domain"/>
    <property type="match status" value="2"/>
</dbReference>
<proteinExistence type="inferred from homology"/>
<protein>
    <submittedName>
        <fullName evidence="7">2-hydroxyacid dehydrogenase</fullName>
    </submittedName>
</protein>
<dbReference type="InterPro" id="IPR006140">
    <property type="entry name" value="D-isomer_DH_NAD-bd"/>
</dbReference>
<dbReference type="GO" id="GO:0006564">
    <property type="term" value="P:L-serine biosynthetic process"/>
    <property type="evidence" value="ECO:0007669"/>
    <property type="project" value="UniProtKB-ARBA"/>
</dbReference>
<organism evidence="7 8">
    <name type="scientific">Mucilaginibacter straminoryzae</name>
    <dbReference type="NCBI Taxonomy" id="2932774"/>
    <lineage>
        <taxon>Bacteria</taxon>
        <taxon>Pseudomonadati</taxon>
        <taxon>Bacteroidota</taxon>
        <taxon>Sphingobacteriia</taxon>
        <taxon>Sphingobacteriales</taxon>
        <taxon>Sphingobacteriaceae</taxon>
        <taxon>Mucilaginibacter</taxon>
    </lineage>
</organism>